<organism evidence="3">
    <name type="scientific">Zea mays</name>
    <name type="common">Maize</name>
    <dbReference type="NCBI Taxonomy" id="4577"/>
    <lineage>
        <taxon>Eukaryota</taxon>
        <taxon>Viridiplantae</taxon>
        <taxon>Streptophyta</taxon>
        <taxon>Embryophyta</taxon>
        <taxon>Tracheophyta</taxon>
        <taxon>Spermatophyta</taxon>
        <taxon>Magnoliopsida</taxon>
        <taxon>Liliopsida</taxon>
        <taxon>Poales</taxon>
        <taxon>Poaceae</taxon>
        <taxon>PACMAD clade</taxon>
        <taxon>Panicoideae</taxon>
        <taxon>Andropogonodae</taxon>
        <taxon>Andropogoneae</taxon>
        <taxon>Tripsacinae</taxon>
        <taxon>Zea</taxon>
    </lineage>
</organism>
<dbReference type="InterPro" id="IPR036134">
    <property type="entry name" value="Crypto/Photolyase_FAD-like_sf"/>
</dbReference>
<feature type="compositionally biased region" description="Basic and acidic residues" evidence="2">
    <location>
        <begin position="187"/>
        <end position="196"/>
    </location>
</feature>
<protein>
    <submittedName>
        <fullName evidence="3">Cryptochrome-2</fullName>
    </submittedName>
</protein>
<comment type="similarity">
    <text evidence="1">Belongs to the DNA photolyase class-1 family.</text>
</comment>
<evidence type="ECO:0000313" key="3">
    <source>
        <dbReference type="EMBL" id="AQL03463.1"/>
    </source>
</evidence>
<dbReference type="AlphaFoldDB" id="A0A1D6NZY6"/>
<proteinExistence type="inferred from homology"/>
<dbReference type="EMBL" id="CM000785">
    <property type="protein sequence ID" value="AQL03463.1"/>
    <property type="molecule type" value="Genomic_DNA"/>
</dbReference>
<gene>
    <name evidence="3" type="ORF">ZEAMMB73_Zm00001d045944</name>
</gene>
<accession>A0A1D6NZY6</accession>
<name>A0A1D6NZY6_MAIZE</name>
<evidence type="ECO:0000256" key="2">
    <source>
        <dbReference type="SAM" id="MobiDB-lite"/>
    </source>
</evidence>
<feature type="region of interest" description="Disordered" evidence="2">
    <location>
        <begin position="187"/>
        <end position="214"/>
    </location>
</feature>
<dbReference type="PANTHER" id="PTHR11455">
    <property type="entry name" value="CRYPTOCHROME"/>
    <property type="match status" value="1"/>
</dbReference>
<sequence>MPTEWIHSPWAAPNSILQVAGVELGFNYPKPIVELHMARECLDDAISTMWQLDTAAKLAELDGEVVDDNLNNIRNFDIPKVVLNKKLSPSTSSMEHRVLSTNGKDEKSQPTEVKALYKQIIRDDMMNDSNMDDTCSTANLKVTRKRSSSDSAFNVPSCSSSLVMESRIHHNEPSSVLYSGYFQKTADRDGTSKVEDNDSEDSGTSISRPSKKAA</sequence>
<dbReference type="SUPFAM" id="SSF48173">
    <property type="entry name" value="Cryptochrome/photolyase FAD-binding domain"/>
    <property type="match status" value="1"/>
</dbReference>
<reference evidence="3" key="1">
    <citation type="submission" date="2015-12" db="EMBL/GenBank/DDBJ databases">
        <title>Update maize B73 reference genome by single molecule sequencing technologies.</title>
        <authorList>
            <consortium name="Maize Genome Sequencing Project"/>
            <person name="Ware D."/>
        </authorList>
    </citation>
    <scope>NUCLEOTIDE SEQUENCE</scope>
    <source>
        <tissue evidence="3">Seedling</tissue>
    </source>
</reference>
<dbReference type="ExpressionAtlas" id="A0A1D6NZY6">
    <property type="expression patterns" value="baseline and differential"/>
</dbReference>
<dbReference type="PANTHER" id="PTHR11455:SF18">
    <property type="entry name" value="SI:CH1073-390K14.1"/>
    <property type="match status" value="1"/>
</dbReference>
<evidence type="ECO:0000256" key="1">
    <source>
        <dbReference type="ARBA" id="ARBA00005862"/>
    </source>
</evidence>
<dbReference type="Gene3D" id="1.10.579.10">
    <property type="entry name" value="DNA Cyclobutane Dipyrimidine Photolyase, subunit A, domain 3"/>
    <property type="match status" value="1"/>
</dbReference>
<dbReference type="EMBL" id="CM000785">
    <property type="protein sequence ID" value="AQL03462.1"/>
    <property type="molecule type" value="Genomic_DNA"/>
</dbReference>
<dbReference type="InterPro" id="IPR002081">
    <property type="entry name" value="Cryptochrome/DNA_photolyase_1"/>
</dbReference>